<feature type="domain" description="M23ase beta-sheet core" evidence="1">
    <location>
        <begin position="98"/>
        <end position="192"/>
    </location>
</feature>
<accession>A0A370QRT5</accession>
<protein>
    <submittedName>
        <fullName evidence="2">Peptidase M23-like protein</fullName>
    </submittedName>
</protein>
<dbReference type="InterPro" id="IPR016047">
    <property type="entry name" value="M23ase_b-sheet_dom"/>
</dbReference>
<dbReference type="CDD" id="cd12797">
    <property type="entry name" value="M23_peptidase"/>
    <property type="match status" value="1"/>
</dbReference>
<reference evidence="2 3" key="1">
    <citation type="submission" date="2018-07" db="EMBL/GenBank/DDBJ databases">
        <title>Genomic Encyclopedia of Type Strains, Phase IV (KMG-IV): sequencing the most valuable type-strain genomes for metagenomic binning, comparative biology and taxonomic classification.</title>
        <authorList>
            <person name="Goeker M."/>
        </authorList>
    </citation>
    <scope>NUCLEOTIDE SEQUENCE [LARGE SCALE GENOMIC DNA]</scope>
    <source>
        <strain evidence="2 3">DSM 103736</strain>
    </source>
</reference>
<dbReference type="Gene3D" id="2.70.70.10">
    <property type="entry name" value="Glucose Permease (Domain IIA)"/>
    <property type="match status" value="1"/>
</dbReference>
<evidence type="ECO:0000259" key="1">
    <source>
        <dbReference type="Pfam" id="PF01551"/>
    </source>
</evidence>
<dbReference type="GO" id="GO:0004222">
    <property type="term" value="F:metalloendopeptidase activity"/>
    <property type="evidence" value="ECO:0007669"/>
    <property type="project" value="TreeGrafter"/>
</dbReference>
<dbReference type="InterPro" id="IPR050570">
    <property type="entry name" value="Cell_wall_metabolism_enzyme"/>
</dbReference>
<name>A0A370QRT5_9GAMM</name>
<keyword evidence="3" id="KW-1185">Reference proteome</keyword>
<gene>
    <name evidence="2" type="ORF">C8D90_10425</name>
</gene>
<dbReference type="OrthoDB" id="9815245at2"/>
<dbReference type="SUPFAM" id="SSF51261">
    <property type="entry name" value="Duplicated hybrid motif"/>
    <property type="match status" value="1"/>
</dbReference>
<sequence length="266" mass="29104">MVMILPCLLWGLQPFISPQKSYQDIALLAAKTCEVSTLAQAGEPEQRYVPAFMQLYAADNGKKASAHQPDFLFPLVGKWSVTSAYGPRLHPLLGRVLPHRGADFAVPVSSEVLAVQNARVLTASYSPTAGYYIELSHGNDWTSTYMHLQSLNVSQGDEVKQGDVIALSGATGRVTGPHLHLEMRYKKVGVDPVGVFNGMMGKMNRKPISRDGTLPRIVLVSGSGEETRVGIKAGRKIIFARPGSVVFKKYRVTMLSGKYRLEKTNT</sequence>
<dbReference type="Pfam" id="PF01551">
    <property type="entry name" value="Peptidase_M23"/>
    <property type="match status" value="1"/>
</dbReference>
<proteinExistence type="predicted"/>
<dbReference type="InterPro" id="IPR011055">
    <property type="entry name" value="Dup_hybrid_motif"/>
</dbReference>
<dbReference type="PANTHER" id="PTHR21666">
    <property type="entry name" value="PEPTIDASE-RELATED"/>
    <property type="match status" value="1"/>
</dbReference>
<organism evidence="2 3">
    <name type="scientific">Enterobacillus tribolii</name>
    <dbReference type="NCBI Taxonomy" id="1487935"/>
    <lineage>
        <taxon>Bacteria</taxon>
        <taxon>Pseudomonadati</taxon>
        <taxon>Pseudomonadota</taxon>
        <taxon>Gammaproteobacteria</taxon>
        <taxon>Enterobacterales</taxon>
        <taxon>Hafniaceae</taxon>
        <taxon>Enterobacillus</taxon>
    </lineage>
</organism>
<dbReference type="Proteomes" id="UP000254848">
    <property type="component" value="Unassembled WGS sequence"/>
</dbReference>
<dbReference type="RefSeq" id="WP_115458218.1">
    <property type="nucleotide sequence ID" value="NZ_QRAP01000004.1"/>
</dbReference>
<comment type="caution">
    <text evidence="2">The sequence shown here is derived from an EMBL/GenBank/DDBJ whole genome shotgun (WGS) entry which is preliminary data.</text>
</comment>
<evidence type="ECO:0000313" key="2">
    <source>
        <dbReference type="EMBL" id="RDK91881.1"/>
    </source>
</evidence>
<dbReference type="PANTHER" id="PTHR21666:SF270">
    <property type="entry name" value="MUREIN HYDROLASE ACTIVATOR ENVC"/>
    <property type="match status" value="1"/>
</dbReference>
<evidence type="ECO:0000313" key="3">
    <source>
        <dbReference type="Proteomes" id="UP000254848"/>
    </source>
</evidence>
<dbReference type="AlphaFoldDB" id="A0A370QRT5"/>
<dbReference type="EMBL" id="QRAP01000004">
    <property type="protein sequence ID" value="RDK91881.1"/>
    <property type="molecule type" value="Genomic_DNA"/>
</dbReference>